<dbReference type="SUPFAM" id="SSF51445">
    <property type="entry name" value="(Trans)glycosidases"/>
    <property type="match status" value="1"/>
</dbReference>
<dbReference type="CDD" id="cd11330">
    <property type="entry name" value="AmyAc_OligoGlu"/>
    <property type="match status" value="1"/>
</dbReference>
<dbReference type="FunFam" id="3.90.400.10:FF:000002">
    <property type="entry name" value="Sucrose isomerase"/>
    <property type="match status" value="1"/>
</dbReference>
<dbReference type="GO" id="GO:0009313">
    <property type="term" value="P:oligosaccharide catabolic process"/>
    <property type="evidence" value="ECO:0007669"/>
    <property type="project" value="TreeGrafter"/>
</dbReference>
<reference evidence="5 6" key="1">
    <citation type="submission" date="2019-10" db="EMBL/GenBank/DDBJ databases">
        <title>Cognatihalovulum marinum gen. nov. sp. nov., a new member of the family Rhodobacteraceae isolated from deep seawater of the Northwest Indian Ocean.</title>
        <authorList>
            <person name="Ruan C."/>
            <person name="Wang J."/>
            <person name="Zheng X."/>
            <person name="Song L."/>
            <person name="Zhu Y."/>
            <person name="Huang Y."/>
            <person name="Lu Z."/>
            <person name="Du W."/>
            <person name="Huang L."/>
            <person name="Dai X."/>
        </authorList>
    </citation>
    <scope>NUCLEOTIDE SEQUENCE [LARGE SCALE GENOMIC DNA]</scope>
    <source>
        <strain evidence="5 6">2CG4</strain>
    </source>
</reference>
<keyword evidence="3" id="KW-0326">Glycosidase</keyword>
<comment type="similarity">
    <text evidence="1">Belongs to the glycosyl hydrolase 13 family.</text>
</comment>
<keyword evidence="6" id="KW-1185">Reference proteome</keyword>
<dbReference type="RefSeq" id="WP_154444978.1">
    <property type="nucleotide sequence ID" value="NZ_WIND01000002.1"/>
</dbReference>
<dbReference type="PANTHER" id="PTHR10357">
    <property type="entry name" value="ALPHA-AMYLASE FAMILY MEMBER"/>
    <property type="match status" value="1"/>
</dbReference>
<dbReference type="GO" id="GO:0004556">
    <property type="term" value="F:alpha-amylase activity"/>
    <property type="evidence" value="ECO:0007669"/>
    <property type="project" value="TreeGrafter"/>
</dbReference>
<evidence type="ECO:0000313" key="5">
    <source>
        <dbReference type="EMBL" id="MSU88686.1"/>
    </source>
</evidence>
<name>A0A6L5YWI7_9RHOB</name>
<dbReference type="Pfam" id="PF00128">
    <property type="entry name" value="Alpha-amylase"/>
    <property type="match status" value="1"/>
</dbReference>
<gene>
    <name evidence="5" type="ORF">GE300_03505</name>
</gene>
<dbReference type="PANTHER" id="PTHR10357:SF179">
    <property type="entry name" value="NEUTRAL AND BASIC AMINO ACID TRANSPORT PROTEIN RBAT"/>
    <property type="match status" value="1"/>
</dbReference>
<evidence type="ECO:0000259" key="4">
    <source>
        <dbReference type="SMART" id="SM00642"/>
    </source>
</evidence>
<comment type="caution">
    <text evidence="5">The sequence shown here is derived from an EMBL/GenBank/DDBJ whole genome shotgun (WGS) entry which is preliminary data.</text>
</comment>
<dbReference type="InterPro" id="IPR017853">
    <property type="entry name" value="GH"/>
</dbReference>
<organism evidence="5 6">
    <name type="scientific">Halovulum marinum</name>
    <dbReference type="NCBI Taxonomy" id="2662447"/>
    <lineage>
        <taxon>Bacteria</taxon>
        <taxon>Pseudomonadati</taxon>
        <taxon>Pseudomonadota</taxon>
        <taxon>Alphaproteobacteria</taxon>
        <taxon>Rhodobacterales</taxon>
        <taxon>Paracoccaceae</taxon>
        <taxon>Halovulum</taxon>
    </lineage>
</organism>
<accession>A0A6L5YWI7</accession>
<dbReference type="Gene3D" id="3.90.400.10">
    <property type="entry name" value="Oligo-1,6-glucosidase, Domain 2"/>
    <property type="match status" value="1"/>
</dbReference>
<evidence type="ECO:0000256" key="2">
    <source>
        <dbReference type="ARBA" id="ARBA00022801"/>
    </source>
</evidence>
<keyword evidence="2" id="KW-0378">Hydrolase</keyword>
<evidence type="ECO:0000256" key="3">
    <source>
        <dbReference type="ARBA" id="ARBA00023295"/>
    </source>
</evidence>
<dbReference type="Gene3D" id="3.20.20.80">
    <property type="entry name" value="Glycosidases"/>
    <property type="match status" value="1"/>
</dbReference>
<sequence length="555" mass="62827">MPRETTCTPKATDPDWWRGAVIYQVYPRSFQDSDGDGTGDLVGITRRLDHIAALGVDAIWLSPFFTSPMKDMGYDVSDYTGVDPMFGVLADFDALVARAHVLGLRVIIDQVMNHTSDQHPWFRESRISRDNPKADWYVWVDPQPDGTPPNNWLSVFGGPAWEWDGVRRQFYLHNFLKEQPDLNFHNPQVVDAILDTCRFWLDRGVDGFRIDTANFFFHDPQLRSNPPREDYGGPAGIGADAPETNPYGMQEHVHSKSQPEMIGFYRRFRSMLDEYGATTSVGEIGDPKAIELTAEYTNGGDKLHMCYTFDLLSPRLDAKFIAHTVGRFEKAVKDGWACWAFSNHDVIRHVTRFTLPGMDHDRVAKFSLMVLAALRGSICLYQGEEIAQPETDYEYHEIQDPYGKRFWPAFKGRDGCRTPMLWDAEAPNAGFTKGEPWLPIRTAHMDRAVSRQTEDPDSVLNHYRAVLRLRAETPALKLGDMERCEALDDGCLLIVRAHEGKRLLMAFNYSEDPAAPALPAWARKPKPLPLPGFTGRLDGKTISLQALDVFAAWIG</sequence>
<evidence type="ECO:0000256" key="1">
    <source>
        <dbReference type="ARBA" id="ARBA00008061"/>
    </source>
</evidence>
<dbReference type="SMART" id="SM00642">
    <property type="entry name" value="Aamy"/>
    <property type="match status" value="1"/>
</dbReference>
<dbReference type="InterPro" id="IPR013780">
    <property type="entry name" value="Glyco_hydro_b"/>
</dbReference>
<feature type="domain" description="Glycosyl hydrolase family 13 catalytic" evidence="4">
    <location>
        <begin position="24"/>
        <end position="417"/>
    </location>
</feature>
<dbReference type="InterPro" id="IPR045857">
    <property type="entry name" value="O16G_dom_2"/>
</dbReference>
<dbReference type="EMBL" id="WIND01000002">
    <property type="protein sequence ID" value="MSU88686.1"/>
    <property type="molecule type" value="Genomic_DNA"/>
</dbReference>
<protein>
    <submittedName>
        <fullName evidence="5">DUF3459 domain-containing protein</fullName>
    </submittedName>
</protein>
<dbReference type="Gene3D" id="2.60.40.1180">
    <property type="entry name" value="Golgi alpha-mannosidase II"/>
    <property type="match status" value="1"/>
</dbReference>
<proteinExistence type="inferred from homology"/>
<dbReference type="InterPro" id="IPR006047">
    <property type="entry name" value="GH13_cat_dom"/>
</dbReference>
<dbReference type="AlphaFoldDB" id="A0A6L5YWI7"/>
<evidence type="ECO:0000313" key="6">
    <source>
        <dbReference type="Proteomes" id="UP000474957"/>
    </source>
</evidence>
<dbReference type="Proteomes" id="UP000474957">
    <property type="component" value="Unassembled WGS sequence"/>
</dbReference>